<keyword evidence="5" id="KW-0809">Transit peptide</keyword>
<dbReference type="SUPFAM" id="SSF54637">
    <property type="entry name" value="Thioesterase/thiol ester dehydrase-isomerase"/>
    <property type="match status" value="2"/>
</dbReference>
<accession>A0A9D1PUE9</accession>
<name>A0A9D1PUE9_9SPIO</name>
<evidence type="ECO:0008006" key="12">
    <source>
        <dbReference type="Google" id="ProtNLM"/>
    </source>
</evidence>
<evidence type="ECO:0000256" key="1">
    <source>
        <dbReference type="ARBA" id="ARBA00006500"/>
    </source>
</evidence>
<dbReference type="Gene3D" id="3.10.129.10">
    <property type="entry name" value="Hotdog Thioesterase"/>
    <property type="match status" value="1"/>
</dbReference>
<evidence type="ECO:0000256" key="2">
    <source>
        <dbReference type="ARBA" id="ARBA00022516"/>
    </source>
</evidence>
<dbReference type="GO" id="GO:0000036">
    <property type="term" value="F:acyl carrier activity"/>
    <property type="evidence" value="ECO:0007669"/>
    <property type="project" value="TreeGrafter"/>
</dbReference>
<evidence type="ECO:0000313" key="11">
    <source>
        <dbReference type="Proteomes" id="UP000823936"/>
    </source>
</evidence>
<dbReference type="PANTHER" id="PTHR31727:SF6">
    <property type="entry name" value="OLEOYL-ACYL CARRIER PROTEIN THIOESTERASE 1, CHLOROPLASTIC"/>
    <property type="match status" value="1"/>
</dbReference>
<proteinExistence type="inferred from homology"/>
<keyword evidence="3" id="KW-0378">Hydrolase</keyword>
<dbReference type="InterPro" id="IPR049427">
    <property type="entry name" value="Acyl-ACP_TE_C"/>
</dbReference>
<keyword evidence="6" id="KW-0443">Lipid metabolism</keyword>
<dbReference type="Pfam" id="PF20791">
    <property type="entry name" value="Acyl-ACP_TE_C"/>
    <property type="match status" value="1"/>
</dbReference>
<evidence type="ECO:0000256" key="7">
    <source>
        <dbReference type="ARBA" id="ARBA00023160"/>
    </source>
</evidence>
<feature type="domain" description="Acyl-ACP thioesterase-like C-terminal" evidence="9">
    <location>
        <begin position="173"/>
        <end position="246"/>
    </location>
</feature>
<keyword evidence="2" id="KW-0444">Lipid biosynthesis</keyword>
<comment type="caution">
    <text evidence="10">The sequence shown here is derived from an EMBL/GenBank/DDBJ whole genome shotgun (WGS) entry which is preliminary data.</text>
</comment>
<feature type="domain" description="Acyl-ACP thioesterase N-terminal hotdog" evidence="8">
    <location>
        <begin position="17"/>
        <end position="129"/>
    </location>
</feature>
<evidence type="ECO:0000256" key="6">
    <source>
        <dbReference type="ARBA" id="ARBA00023098"/>
    </source>
</evidence>
<dbReference type="Proteomes" id="UP000823936">
    <property type="component" value="Unassembled WGS sequence"/>
</dbReference>
<dbReference type="AlphaFoldDB" id="A0A9D1PUE9"/>
<protein>
    <recommendedName>
        <fullName evidence="12">Acyl-ACP thioesterase</fullName>
    </recommendedName>
</protein>
<dbReference type="InterPro" id="IPR045023">
    <property type="entry name" value="FATA/B"/>
</dbReference>
<organism evidence="10 11">
    <name type="scientific">Candidatus Ornithospirochaeta avicola</name>
    <dbReference type="NCBI Taxonomy" id="2840896"/>
    <lineage>
        <taxon>Bacteria</taxon>
        <taxon>Pseudomonadati</taxon>
        <taxon>Spirochaetota</taxon>
        <taxon>Spirochaetia</taxon>
        <taxon>Spirochaetales</taxon>
        <taxon>Spirochaetaceae</taxon>
        <taxon>Spirochaetaceae incertae sedis</taxon>
        <taxon>Candidatus Ornithospirochaeta</taxon>
    </lineage>
</organism>
<reference evidence="10" key="2">
    <citation type="submission" date="2021-04" db="EMBL/GenBank/DDBJ databases">
        <authorList>
            <person name="Gilroy R."/>
        </authorList>
    </citation>
    <scope>NUCLEOTIDE SEQUENCE</scope>
    <source>
        <strain evidence="10">Gambia11-129</strain>
    </source>
</reference>
<dbReference type="InterPro" id="IPR029069">
    <property type="entry name" value="HotDog_dom_sf"/>
</dbReference>
<reference evidence="10" key="1">
    <citation type="journal article" date="2021" name="PeerJ">
        <title>Extensive microbial diversity within the chicken gut microbiome revealed by metagenomics and culture.</title>
        <authorList>
            <person name="Gilroy R."/>
            <person name="Ravi A."/>
            <person name="Getino M."/>
            <person name="Pursley I."/>
            <person name="Horton D.L."/>
            <person name="Alikhan N.F."/>
            <person name="Baker D."/>
            <person name="Gharbi K."/>
            <person name="Hall N."/>
            <person name="Watson M."/>
            <person name="Adriaenssens E.M."/>
            <person name="Foster-Nyarko E."/>
            <person name="Jarju S."/>
            <person name="Secka A."/>
            <person name="Antonio M."/>
            <person name="Oren A."/>
            <person name="Chaudhuri R.R."/>
            <person name="La Ragione R."/>
            <person name="Hildebrand F."/>
            <person name="Pallen M.J."/>
        </authorList>
    </citation>
    <scope>NUCLEOTIDE SEQUENCE</scope>
    <source>
        <strain evidence="10">Gambia11-129</strain>
    </source>
</reference>
<evidence type="ECO:0000256" key="3">
    <source>
        <dbReference type="ARBA" id="ARBA00022801"/>
    </source>
</evidence>
<evidence type="ECO:0000313" key="10">
    <source>
        <dbReference type="EMBL" id="HIV98948.1"/>
    </source>
</evidence>
<evidence type="ECO:0000259" key="9">
    <source>
        <dbReference type="Pfam" id="PF20791"/>
    </source>
</evidence>
<comment type="similarity">
    <text evidence="1">Belongs to the acyl-ACP thioesterase family.</text>
</comment>
<evidence type="ECO:0000259" key="8">
    <source>
        <dbReference type="Pfam" id="PF01643"/>
    </source>
</evidence>
<gene>
    <name evidence="10" type="ORF">IAB12_04120</name>
</gene>
<dbReference type="GO" id="GO:0016297">
    <property type="term" value="F:fatty acyl-[ACP] hydrolase activity"/>
    <property type="evidence" value="ECO:0007669"/>
    <property type="project" value="InterPro"/>
</dbReference>
<dbReference type="EMBL" id="DXHU01000016">
    <property type="protein sequence ID" value="HIV98948.1"/>
    <property type="molecule type" value="Genomic_DNA"/>
</dbReference>
<dbReference type="InterPro" id="IPR002864">
    <property type="entry name" value="Acyl-ACP_thioesterase_NHD"/>
</dbReference>
<dbReference type="Pfam" id="PF01643">
    <property type="entry name" value="Acyl-ACP_TE"/>
    <property type="match status" value="1"/>
</dbReference>
<keyword evidence="4" id="KW-0276">Fatty acid metabolism</keyword>
<sequence>MFYLDDKECVSTLDLYISTADTDRTYDATLPFFFASCQEIAGLHATEKGMGLKSMTEEEQKTWMITREKITFNYWPHWGETIKMRSWPQKGFHLVCPRVIEAETEDGKSIFSSMSHWVVLDLARKRPVRPKEIEERLPVPSEDKHYIDPDIGKMRKYEDEEKLELFPIYYPSPCFFDVDYNRHINNVVYTRWIISALPDDFLLAHRIKEIDVQWVSQTFEHDKIYVESAITEKKDDEVRISQRIMRENEDKSITLLFESSSLWIGK</sequence>
<dbReference type="PANTHER" id="PTHR31727">
    <property type="entry name" value="OLEOYL-ACYL CARRIER PROTEIN THIOESTERASE 1, CHLOROPLASTIC"/>
    <property type="match status" value="1"/>
</dbReference>
<keyword evidence="7" id="KW-0275">Fatty acid biosynthesis</keyword>
<evidence type="ECO:0000256" key="5">
    <source>
        <dbReference type="ARBA" id="ARBA00022946"/>
    </source>
</evidence>
<evidence type="ECO:0000256" key="4">
    <source>
        <dbReference type="ARBA" id="ARBA00022832"/>
    </source>
</evidence>